<dbReference type="NCBIfam" id="TIGR01389">
    <property type="entry name" value="recQ"/>
    <property type="match status" value="1"/>
</dbReference>
<dbReference type="InterPro" id="IPR004589">
    <property type="entry name" value="DNA_helicase_ATP-dep_RecQ"/>
</dbReference>
<keyword evidence="12" id="KW-0233">DNA recombination</keyword>
<evidence type="ECO:0000256" key="15">
    <source>
        <dbReference type="ARBA" id="ARBA00034617"/>
    </source>
</evidence>
<dbReference type="PROSITE" id="PS51194">
    <property type="entry name" value="HELICASE_CTER"/>
    <property type="match status" value="1"/>
</dbReference>
<comment type="catalytic activity">
    <reaction evidence="15">
        <text>Couples ATP hydrolysis with the unwinding of duplex DNA by translocating in the 3'-5' direction.</text>
        <dbReference type="EC" id="5.6.2.4"/>
    </reaction>
</comment>
<dbReference type="PANTHER" id="PTHR13710">
    <property type="entry name" value="DNA HELICASE RECQ FAMILY MEMBER"/>
    <property type="match status" value="1"/>
</dbReference>
<dbReference type="SMART" id="SM00487">
    <property type="entry name" value="DEXDc"/>
    <property type="match status" value="1"/>
</dbReference>
<reference evidence="20" key="1">
    <citation type="submission" date="2021-01" db="EMBL/GenBank/DDBJ databases">
        <title>Marivirga sp. nov., isolated from intertidal surface sediments.</title>
        <authorList>
            <person name="Zhang M."/>
        </authorList>
    </citation>
    <scope>NUCLEOTIDE SEQUENCE</scope>
    <source>
        <strain evidence="20">SM1354</strain>
    </source>
</reference>
<dbReference type="SMART" id="SM00341">
    <property type="entry name" value="HRDC"/>
    <property type="match status" value="1"/>
</dbReference>
<evidence type="ECO:0000313" key="20">
    <source>
        <dbReference type="EMBL" id="MBL0764334.1"/>
    </source>
</evidence>
<evidence type="ECO:0000256" key="11">
    <source>
        <dbReference type="ARBA" id="ARBA00023125"/>
    </source>
</evidence>
<dbReference type="EMBL" id="JAERQG010000001">
    <property type="protein sequence ID" value="MBL0764334.1"/>
    <property type="molecule type" value="Genomic_DNA"/>
</dbReference>
<dbReference type="PROSITE" id="PS51192">
    <property type="entry name" value="HELICASE_ATP_BIND_1"/>
    <property type="match status" value="1"/>
</dbReference>
<dbReference type="Gene3D" id="3.40.50.300">
    <property type="entry name" value="P-loop containing nucleotide triphosphate hydrolases"/>
    <property type="match status" value="2"/>
</dbReference>
<protein>
    <recommendedName>
        <fullName evidence="16">DNA helicase RecQ</fullName>
        <ecNumber evidence="16">5.6.2.4</ecNumber>
    </recommendedName>
</protein>
<dbReference type="GO" id="GO:0030894">
    <property type="term" value="C:replisome"/>
    <property type="evidence" value="ECO:0007669"/>
    <property type="project" value="TreeGrafter"/>
</dbReference>
<dbReference type="InterPro" id="IPR027417">
    <property type="entry name" value="P-loop_NTPase"/>
</dbReference>
<dbReference type="EC" id="5.6.2.4" evidence="16"/>
<evidence type="ECO:0000256" key="16">
    <source>
        <dbReference type="NCBIfam" id="TIGR01389"/>
    </source>
</evidence>
<keyword evidence="5" id="KW-0547">Nucleotide-binding</keyword>
<dbReference type="Gene3D" id="1.10.10.10">
    <property type="entry name" value="Winged helix-like DNA-binding domain superfamily/Winged helix DNA-binding domain"/>
    <property type="match status" value="1"/>
</dbReference>
<dbReference type="GO" id="GO:0006260">
    <property type="term" value="P:DNA replication"/>
    <property type="evidence" value="ECO:0007669"/>
    <property type="project" value="InterPro"/>
</dbReference>
<comment type="similarity">
    <text evidence="3">Belongs to the helicase family. RecQ subfamily.</text>
</comment>
<organism evidence="20 21">
    <name type="scientific">Marivirga atlantica</name>
    <dbReference type="NCBI Taxonomy" id="1548457"/>
    <lineage>
        <taxon>Bacteria</taxon>
        <taxon>Pseudomonadati</taxon>
        <taxon>Bacteroidota</taxon>
        <taxon>Cytophagia</taxon>
        <taxon>Cytophagales</taxon>
        <taxon>Marivirgaceae</taxon>
        <taxon>Marivirga</taxon>
    </lineage>
</organism>
<evidence type="ECO:0000256" key="5">
    <source>
        <dbReference type="ARBA" id="ARBA00022741"/>
    </source>
</evidence>
<keyword evidence="11" id="KW-0238">DNA-binding</keyword>
<proteinExistence type="inferred from homology"/>
<dbReference type="FunFam" id="3.40.50.300:FF:001051">
    <property type="entry name" value="ATP-dependent DNA helicase RecQ"/>
    <property type="match status" value="1"/>
</dbReference>
<dbReference type="InterPro" id="IPR018982">
    <property type="entry name" value="RQC_domain"/>
</dbReference>
<dbReference type="InterPro" id="IPR036390">
    <property type="entry name" value="WH_DNA-bd_sf"/>
</dbReference>
<dbReference type="PANTHER" id="PTHR13710:SF105">
    <property type="entry name" value="ATP-DEPENDENT DNA HELICASE Q1"/>
    <property type="match status" value="1"/>
</dbReference>
<comment type="cofactor">
    <cofactor evidence="2">
        <name>Zn(2+)</name>
        <dbReference type="ChEBI" id="CHEBI:29105"/>
    </cofactor>
</comment>
<feature type="domain" description="Helicase C-terminal" evidence="19">
    <location>
        <begin position="219"/>
        <end position="367"/>
    </location>
</feature>
<dbReference type="GO" id="GO:0009378">
    <property type="term" value="F:four-way junction helicase activity"/>
    <property type="evidence" value="ECO:0007669"/>
    <property type="project" value="TreeGrafter"/>
</dbReference>
<dbReference type="GO" id="GO:0016787">
    <property type="term" value="F:hydrolase activity"/>
    <property type="evidence" value="ECO:0007669"/>
    <property type="project" value="UniProtKB-KW"/>
</dbReference>
<evidence type="ECO:0000256" key="2">
    <source>
        <dbReference type="ARBA" id="ARBA00001947"/>
    </source>
</evidence>
<name>A0A937AEW2_9BACT</name>
<dbReference type="InterPro" id="IPR044876">
    <property type="entry name" value="HRDC_dom_sf"/>
</dbReference>
<dbReference type="Pfam" id="PF00271">
    <property type="entry name" value="Helicase_C"/>
    <property type="match status" value="1"/>
</dbReference>
<accession>A0A937AEW2</accession>
<dbReference type="InterPro" id="IPR001650">
    <property type="entry name" value="Helicase_C-like"/>
</dbReference>
<evidence type="ECO:0000256" key="13">
    <source>
        <dbReference type="ARBA" id="ARBA00023204"/>
    </source>
</evidence>
<dbReference type="FunFam" id="1.10.150.80:FF:000002">
    <property type="entry name" value="ATP-dependent DNA helicase RecQ"/>
    <property type="match status" value="1"/>
</dbReference>
<dbReference type="SMART" id="SM00490">
    <property type="entry name" value="HELICc"/>
    <property type="match status" value="1"/>
</dbReference>
<dbReference type="CDD" id="cd17920">
    <property type="entry name" value="DEXHc_RecQ"/>
    <property type="match status" value="1"/>
</dbReference>
<feature type="domain" description="Helicase ATP-binding" evidence="18">
    <location>
        <begin position="30"/>
        <end position="198"/>
    </location>
</feature>
<evidence type="ECO:0000256" key="9">
    <source>
        <dbReference type="ARBA" id="ARBA00022833"/>
    </source>
</evidence>
<keyword evidence="6" id="KW-0227">DNA damage</keyword>
<dbReference type="AlphaFoldDB" id="A0A937AEW2"/>
<dbReference type="Gene3D" id="1.10.150.80">
    <property type="entry name" value="HRDC domain"/>
    <property type="match status" value="1"/>
</dbReference>
<dbReference type="FunFam" id="3.40.50.300:FF:000156">
    <property type="entry name" value="ATP-dependent DNA helicase recQ"/>
    <property type="match status" value="1"/>
</dbReference>
<dbReference type="RefSeq" id="WP_201917816.1">
    <property type="nucleotide sequence ID" value="NZ_JAERQG010000001.1"/>
</dbReference>
<dbReference type="SUPFAM" id="SSF47819">
    <property type="entry name" value="HRDC-like"/>
    <property type="match status" value="1"/>
</dbReference>
<gene>
    <name evidence="20" type="primary">recQ</name>
    <name evidence="20" type="ORF">JKP34_03660</name>
</gene>
<evidence type="ECO:0000256" key="8">
    <source>
        <dbReference type="ARBA" id="ARBA00022806"/>
    </source>
</evidence>
<dbReference type="GO" id="GO:0006310">
    <property type="term" value="P:DNA recombination"/>
    <property type="evidence" value="ECO:0007669"/>
    <property type="project" value="UniProtKB-UniRule"/>
</dbReference>
<dbReference type="Pfam" id="PF09382">
    <property type="entry name" value="RQC"/>
    <property type="match status" value="1"/>
</dbReference>
<dbReference type="SMART" id="SM00956">
    <property type="entry name" value="RQC"/>
    <property type="match status" value="1"/>
</dbReference>
<evidence type="ECO:0000313" key="21">
    <source>
        <dbReference type="Proteomes" id="UP000642920"/>
    </source>
</evidence>
<keyword evidence="7 20" id="KW-0378">Hydrolase</keyword>
<evidence type="ECO:0000256" key="3">
    <source>
        <dbReference type="ARBA" id="ARBA00005446"/>
    </source>
</evidence>
<dbReference type="InterPro" id="IPR036388">
    <property type="entry name" value="WH-like_DNA-bd_sf"/>
</dbReference>
<evidence type="ECO:0000256" key="1">
    <source>
        <dbReference type="ARBA" id="ARBA00001946"/>
    </source>
</evidence>
<evidence type="ECO:0000259" key="17">
    <source>
        <dbReference type="PROSITE" id="PS50967"/>
    </source>
</evidence>
<dbReference type="Pfam" id="PF00270">
    <property type="entry name" value="DEAD"/>
    <property type="match status" value="1"/>
</dbReference>
<dbReference type="SUPFAM" id="SSF52540">
    <property type="entry name" value="P-loop containing nucleoside triphosphate hydrolases"/>
    <property type="match status" value="1"/>
</dbReference>
<dbReference type="GO" id="GO:0003677">
    <property type="term" value="F:DNA binding"/>
    <property type="evidence" value="ECO:0007669"/>
    <property type="project" value="UniProtKB-KW"/>
</dbReference>
<dbReference type="InterPro" id="IPR006293">
    <property type="entry name" value="DNA_helicase_ATP-dep_RecQ_bac"/>
</dbReference>
<keyword evidence="21" id="KW-1185">Reference proteome</keyword>
<dbReference type="Gene3D" id="1.10.10.1390">
    <property type="entry name" value="ATP-dependent DNA helicase RecQ"/>
    <property type="match status" value="1"/>
</dbReference>
<comment type="cofactor">
    <cofactor evidence="1">
        <name>Mg(2+)</name>
        <dbReference type="ChEBI" id="CHEBI:18420"/>
    </cofactor>
</comment>
<evidence type="ECO:0000256" key="7">
    <source>
        <dbReference type="ARBA" id="ARBA00022801"/>
    </source>
</evidence>
<evidence type="ECO:0000256" key="14">
    <source>
        <dbReference type="ARBA" id="ARBA00023235"/>
    </source>
</evidence>
<dbReference type="InterPro" id="IPR048671">
    <property type="entry name" value="RecQ-1-like_HTH"/>
</dbReference>
<sequence>MIEEQQATLKEKLKEVFGYNQFRGKQELIMENILHKRNTFVIMPTGAGKSLCYQLPAISQEGTALVVSPLIALMKNQVDTLNSLGVNARFLNSTLSKTEINRVKKEILNGNLKMLYVAPESLTKEDNVEFLKKAHISFAAIDEAHCISEWGHDFRPEYRKIKSILEQIADIPIIALTATATPKVQLDIQKNLGMEKANLFKSSFNRENLFYEVRPKNQAKKQLVKFLNERKGKSGIIYCLSRKKVEEIAEFLNVNGFNAAPYHAGLEGNMRMKNQDDFLNEDVDIIVATIAFGMGIDKPDVRFVIHYDTPKSIEGYYQETGRAGRDGLTGDCLMFYSYNDILKLEKFNKDKPVTEKENAKLLLEEMSAYAESSVCRRKQLLHYFGETFGDNCGKCDNCVHPKEKFEAQDDVVTALKTVKLTHQRFGMNHLINVIRGSKDQYVTSYSHDQIETYGVGKEQDAEYWKSIIRQTMLFGMLSKDIENIGVLKLNEKGEAFIKSPKPITFTKNHEYTDEGDEDNIEKESISAKSFDENLFNQLKALRKKVAKGKNLPPYVIFQDPSLEEMATTYPVTNEELAAVNGVGLGKVRKFGKPFLELIKDYVDENDIITAADVMVKTSVNKSKMKIFIIQQVDKKIDLEEIAEMKDMSFEELIDEIEHICYSGTKLNLDYYIDQIIDDDKQEEIMDYFLSADSDKISDAMDEFDDEFAEEDLRLMRVKFLSTYAN</sequence>
<dbReference type="Pfam" id="PF00570">
    <property type="entry name" value="HRDC"/>
    <property type="match status" value="1"/>
</dbReference>
<comment type="caution">
    <text evidence="20">The sequence shown here is derived from an EMBL/GenBank/DDBJ whole genome shotgun (WGS) entry which is preliminary data.</text>
</comment>
<dbReference type="NCBIfam" id="TIGR00614">
    <property type="entry name" value="recQ_fam"/>
    <property type="match status" value="1"/>
</dbReference>
<dbReference type="GO" id="GO:0043590">
    <property type="term" value="C:bacterial nucleoid"/>
    <property type="evidence" value="ECO:0007669"/>
    <property type="project" value="TreeGrafter"/>
</dbReference>
<dbReference type="InterPro" id="IPR032284">
    <property type="entry name" value="RecQ_Zn-bd"/>
</dbReference>
<evidence type="ECO:0000259" key="18">
    <source>
        <dbReference type="PROSITE" id="PS51192"/>
    </source>
</evidence>
<dbReference type="Pfam" id="PF16124">
    <property type="entry name" value="RecQ_Zn_bind"/>
    <property type="match status" value="1"/>
</dbReference>
<dbReference type="GO" id="GO:0009432">
    <property type="term" value="P:SOS response"/>
    <property type="evidence" value="ECO:0007669"/>
    <property type="project" value="UniProtKB-UniRule"/>
</dbReference>
<dbReference type="PROSITE" id="PS50967">
    <property type="entry name" value="HRDC"/>
    <property type="match status" value="1"/>
</dbReference>
<evidence type="ECO:0000256" key="12">
    <source>
        <dbReference type="ARBA" id="ARBA00023172"/>
    </source>
</evidence>
<dbReference type="GO" id="GO:0005524">
    <property type="term" value="F:ATP binding"/>
    <property type="evidence" value="ECO:0007669"/>
    <property type="project" value="UniProtKB-KW"/>
</dbReference>
<evidence type="ECO:0000256" key="10">
    <source>
        <dbReference type="ARBA" id="ARBA00022840"/>
    </source>
</evidence>
<dbReference type="Pfam" id="PF21220">
    <property type="entry name" value="RecQ-1-like_HTH"/>
    <property type="match status" value="1"/>
</dbReference>
<keyword evidence="14" id="KW-0413">Isomerase</keyword>
<evidence type="ECO:0000256" key="4">
    <source>
        <dbReference type="ARBA" id="ARBA00022723"/>
    </source>
</evidence>
<dbReference type="Proteomes" id="UP000642920">
    <property type="component" value="Unassembled WGS sequence"/>
</dbReference>
<evidence type="ECO:0000256" key="6">
    <source>
        <dbReference type="ARBA" id="ARBA00022763"/>
    </source>
</evidence>
<dbReference type="SUPFAM" id="SSF46785">
    <property type="entry name" value="Winged helix' DNA-binding domain"/>
    <property type="match status" value="1"/>
</dbReference>
<dbReference type="GO" id="GO:0043138">
    <property type="term" value="F:3'-5' DNA helicase activity"/>
    <property type="evidence" value="ECO:0007669"/>
    <property type="project" value="UniProtKB-EC"/>
</dbReference>
<dbReference type="InterPro" id="IPR010997">
    <property type="entry name" value="HRDC-like_sf"/>
</dbReference>
<dbReference type="GO" id="GO:0046872">
    <property type="term" value="F:metal ion binding"/>
    <property type="evidence" value="ECO:0007669"/>
    <property type="project" value="UniProtKB-KW"/>
</dbReference>
<dbReference type="InterPro" id="IPR002121">
    <property type="entry name" value="HRDC_dom"/>
</dbReference>
<dbReference type="GO" id="GO:0005737">
    <property type="term" value="C:cytoplasm"/>
    <property type="evidence" value="ECO:0007669"/>
    <property type="project" value="TreeGrafter"/>
</dbReference>
<dbReference type="CDD" id="cd18794">
    <property type="entry name" value="SF2_C_RecQ"/>
    <property type="match status" value="1"/>
</dbReference>
<keyword evidence="13" id="KW-0234">DNA repair</keyword>
<keyword evidence="9" id="KW-0862">Zinc</keyword>
<dbReference type="GO" id="GO:0006281">
    <property type="term" value="P:DNA repair"/>
    <property type="evidence" value="ECO:0007669"/>
    <property type="project" value="UniProtKB-KW"/>
</dbReference>
<dbReference type="InterPro" id="IPR011545">
    <property type="entry name" value="DEAD/DEAH_box_helicase_dom"/>
</dbReference>
<keyword evidence="10" id="KW-0067">ATP-binding</keyword>
<evidence type="ECO:0000259" key="19">
    <source>
        <dbReference type="PROSITE" id="PS51194"/>
    </source>
</evidence>
<keyword evidence="4" id="KW-0479">Metal-binding</keyword>
<keyword evidence="8 20" id="KW-0347">Helicase</keyword>
<dbReference type="InterPro" id="IPR014001">
    <property type="entry name" value="Helicase_ATP-bd"/>
</dbReference>
<feature type="domain" description="HRDC" evidence="17">
    <location>
        <begin position="528"/>
        <end position="608"/>
    </location>
</feature>